<proteinExistence type="predicted"/>
<name>A0ABZ2NAB9_9BACI</name>
<organism evidence="1 2">
    <name type="scientific">Bacillus kandeliae</name>
    <dbReference type="NCBI Taxonomy" id="3129297"/>
    <lineage>
        <taxon>Bacteria</taxon>
        <taxon>Bacillati</taxon>
        <taxon>Bacillota</taxon>
        <taxon>Bacilli</taxon>
        <taxon>Bacillales</taxon>
        <taxon>Bacillaceae</taxon>
        <taxon>Bacillus</taxon>
    </lineage>
</organism>
<keyword evidence="2" id="KW-1185">Reference proteome</keyword>
<reference evidence="1 2" key="1">
    <citation type="submission" date="2024-02" db="EMBL/GenBank/DDBJ databases">
        <title>Seven novel Bacillus-like species.</title>
        <authorList>
            <person name="Liu G."/>
        </authorList>
    </citation>
    <scope>NUCLEOTIDE SEQUENCE [LARGE SCALE GENOMIC DNA]</scope>
    <source>
        <strain evidence="1 2">FJAT-52991</strain>
    </source>
</reference>
<accession>A0ABZ2NAB9</accession>
<dbReference type="RefSeq" id="WP_338753876.1">
    <property type="nucleotide sequence ID" value="NZ_CP147404.1"/>
</dbReference>
<evidence type="ECO:0000313" key="1">
    <source>
        <dbReference type="EMBL" id="WXB94230.1"/>
    </source>
</evidence>
<evidence type="ECO:0008006" key="3">
    <source>
        <dbReference type="Google" id="ProtNLM"/>
    </source>
</evidence>
<protein>
    <recommendedName>
        <fullName evidence="3">Lipoprotein</fullName>
    </recommendedName>
</protein>
<sequence>MRVWIIAIIFVMLAGCKLNFPEPEALSTVPEVKEVEAEGKGNHSWTVSHTLKGQQLFVECIVENVSFSTEGRHGKVKGSAAIYIDGVFYKSYDTAAFIVKGLPSGKHKINVKLVSENNQPLGYEKTFHVTIP</sequence>
<evidence type="ECO:0000313" key="2">
    <source>
        <dbReference type="Proteomes" id="UP001387364"/>
    </source>
</evidence>
<gene>
    <name evidence="1" type="ORF">WDJ61_06265</name>
</gene>
<dbReference type="Proteomes" id="UP001387364">
    <property type="component" value="Chromosome"/>
</dbReference>
<dbReference type="PROSITE" id="PS51257">
    <property type="entry name" value="PROKAR_LIPOPROTEIN"/>
    <property type="match status" value="1"/>
</dbReference>
<dbReference type="EMBL" id="CP147404">
    <property type="protein sequence ID" value="WXB94230.1"/>
    <property type="molecule type" value="Genomic_DNA"/>
</dbReference>